<dbReference type="InterPro" id="IPR057538">
    <property type="entry name" value="RXYLT1_C"/>
</dbReference>
<dbReference type="Pfam" id="PF24785">
    <property type="entry name" value="RXYLT1_C"/>
    <property type="match status" value="1"/>
</dbReference>
<dbReference type="EMBL" id="JAQMWT010000586">
    <property type="protein sequence ID" value="KAJ8599147.1"/>
    <property type="molecule type" value="Genomic_DNA"/>
</dbReference>
<accession>A0AAD7U6F2</accession>
<evidence type="ECO:0000313" key="5">
    <source>
        <dbReference type="Proteomes" id="UP001230188"/>
    </source>
</evidence>
<feature type="transmembrane region" description="Helical" evidence="2">
    <location>
        <begin position="45"/>
        <end position="67"/>
    </location>
</feature>
<evidence type="ECO:0000256" key="1">
    <source>
        <dbReference type="SAM" id="MobiDB-lite"/>
    </source>
</evidence>
<feature type="compositionally biased region" description="Polar residues" evidence="1">
    <location>
        <begin position="19"/>
        <end position="33"/>
    </location>
</feature>
<keyword evidence="2" id="KW-1133">Transmembrane helix</keyword>
<comment type="caution">
    <text evidence="4">The sequence shown here is derived from an EMBL/GenBank/DDBJ whole genome shotgun (WGS) entry which is preliminary data.</text>
</comment>
<reference evidence="4" key="1">
    <citation type="submission" date="2023-01" db="EMBL/GenBank/DDBJ databases">
        <title>Metagenome sequencing of chrysophaentin producing Chrysophaeum taylorii.</title>
        <authorList>
            <person name="Davison J."/>
            <person name="Bewley C."/>
        </authorList>
    </citation>
    <scope>NUCLEOTIDE SEQUENCE</scope>
    <source>
        <strain evidence="4">NIES-1699</strain>
    </source>
</reference>
<proteinExistence type="predicted"/>
<evidence type="ECO:0000313" key="4">
    <source>
        <dbReference type="EMBL" id="KAJ8599147.1"/>
    </source>
</evidence>
<evidence type="ECO:0000259" key="3">
    <source>
        <dbReference type="Pfam" id="PF24785"/>
    </source>
</evidence>
<organism evidence="4 5">
    <name type="scientific">Chrysophaeum taylorii</name>
    <dbReference type="NCBI Taxonomy" id="2483200"/>
    <lineage>
        <taxon>Eukaryota</taxon>
        <taxon>Sar</taxon>
        <taxon>Stramenopiles</taxon>
        <taxon>Ochrophyta</taxon>
        <taxon>Pelagophyceae</taxon>
        <taxon>Pelagomonadales</taxon>
        <taxon>Pelagomonadaceae</taxon>
        <taxon>Chrysophaeum</taxon>
    </lineage>
</organism>
<keyword evidence="2" id="KW-0812">Transmembrane</keyword>
<gene>
    <name evidence="4" type="ORF">CTAYLR_008285</name>
</gene>
<feature type="domain" description="RXYLT1 C-terminal" evidence="3">
    <location>
        <begin position="404"/>
        <end position="509"/>
    </location>
</feature>
<feature type="region of interest" description="Disordered" evidence="1">
    <location>
        <begin position="18"/>
        <end position="43"/>
    </location>
</feature>
<keyword evidence="5" id="KW-1185">Reference proteome</keyword>
<protein>
    <recommendedName>
        <fullName evidence="3">RXYLT1 C-terminal domain-containing protein</fullName>
    </recommendedName>
</protein>
<name>A0AAD7U6F2_9STRA</name>
<sequence>MGGEIDVTRFPRQKAPMMVSSSPYRTFSSPQQQDKTKTKTKTKTGWRVGAAAVGGFALWSVAIAGGLKPRTVPSVDEPGDAIATRLAAHSMNASAVVVSEWSAGDLEPAVRVDEHFVHAPCFGEQTYAYWRYALNGPKATTGRRRVLATSHFYGSREKLIWALETRRIKPRSLVFVDVRYTGLDYEWDYEALSSDLGLDSASLVDVGHRRRQPGLDEEVLDPTCVYDYTPDLVLRSRLLRRVLSYPEPLVVVVSGDVACRLALPQTHHRILVSDDAGGAQCEKIGALWWPQGLEGLVDYAMGNESEADALAVANARWLPPDRRPFLFNDAFSVNVRKPSRLSLVTYVHQGGGAGDIKALAAEARRGARFEATVDPQAAPFGTVAVDVPPPFPPPDPEDYAGSAWRANVAGSMFAICAAGDVYSTGRVVAAMALGAVPVIDATYNTDAGASAKGCEDPARFWRDGTADFPHKAPFVFVDKWDDLPVELEKAGAVDLSRFRRRLEAMADYRTRLEAYLRDLAILPWTKPNTTCVETPFSSDDRRSVLESVARYYEPRGPNPTAWFDDHRDSPRTPGATCSSGISTEMTDVDIGALCFDPACAPPLVKSFECH</sequence>
<dbReference type="AlphaFoldDB" id="A0AAD7U6F2"/>
<dbReference type="Proteomes" id="UP001230188">
    <property type="component" value="Unassembled WGS sequence"/>
</dbReference>
<keyword evidence="2" id="KW-0472">Membrane</keyword>
<evidence type="ECO:0000256" key="2">
    <source>
        <dbReference type="SAM" id="Phobius"/>
    </source>
</evidence>
<feature type="region of interest" description="Disordered" evidence="1">
    <location>
        <begin position="559"/>
        <end position="579"/>
    </location>
</feature>